<dbReference type="Proteomes" id="UP000467841">
    <property type="component" value="Unassembled WGS sequence"/>
</dbReference>
<sequence length="171" mass="19178">MTGVNSFSGDKIDESKVKAPNMFERAREEFEAVLGSMHQHKSSSSRDFSEKMEFKSEKPVAEEGKKKPTMMKKAKEEIRSLFHLKEKPHRPHYLHSDSHGRSDSIDANTPVNAVKAPSVFGRAKEEIEAVIDSIHPKNKEIEPEKERAGFGCALGAGLEKICSPWGSRKKD</sequence>
<reference evidence="2" key="1">
    <citation type="submission" date="2020-01" db="EMBL/GenBank/DDBJ databases">
        <authorList>
            <person name="Mishra B."/>
        </authorList>
    </citation>
    <scope>NUCLEOTIDE SEQUENCE [LARGE SCALE GENOMIC DNA]</scope>
</reference>
<feature type="compositionally biased region" description="Basic and acidic residues" evidence="1">
    <location>
        <begin position="47"/>
        <end position="66"/>
    </location>
</feature>
<dbReference type="AlphaFoldDB" id="A0A6D2LLW9"/>
<proteinExistence type="predicted"/>
<dbReference type="EMBL" id="CACVBM020001940">
    <property type="protein sequence ID" value="CAA7062462.1"/>
    <property type="molecule type" value="Genomic_DNA"/>
</dbReference>
<evidence type="ECO:0000313" key="3">
    <source>
        <dbReference type="Proteomes" id="UP000467841"/>
    </source>
</evidence>
<gene>
    <name evidence="2" type="ORF">MERR_LOCUS49698</name>
</gene>
<keyword evidence="3" id="KW-1185">Reference proteome</keyword>
<name>A0A6D2LLW9_9BRAS</name>
<accession>A0A6D2LLW9</accession>
<organism evidence="2 3">
    <name type="scientific">Microthlaspi erraticum</name>
    <dbReference type="NCBI Taxonomy" id="1685480"/>
    <lineage>
        <taxon>Eukaryota</taxon>
        <taxon>Viridiplantae</taxon>
        <taxon>Streptophyta</taxon>
        <taxon>Embryophyta</taxon>
        <taxon>Tracheophyta</taxon>
        <taxon>Spermatophyta</taxon>
        <taxon>Magnoliopsida</taxon>
        <taxon>eudicotyledons</taxon>
        <taxon>Gunneridae</taxon>
        <taxon>Pentapetalae</taxon>
        <taxon>rosids</taxon>
        <taxon>malvids</taxon>
        <taxon>Brassicales</taxon>
        <taxon>Brassicaceae</taxon>
        <taxon>Coluteocarpeae</taxon>
        <taxon>Microthlaspi</taxon>
    </lineage>
</organism>
<comment type="caution">
    <text evidence="2">The sequence shown here is derived from an EMBL/GenBank/DDBJ whole genome shotgun (WGS) entry which is preliminary data.</text>
</comment>
<evidence type="ECO:0000313" key="2">
    <source>
        <dbReference type="EMBL" id="CAA7062462.1"/>
    </source>
</evidence>
<evidence type="ECO:0000256" key="1">
    <source>
        <dbReference type="SAM" id="MobiDB-lite"/>
    </source>
</evidence>
<protein>
    <submittedName>
        <fullName evidence="2">Uncharacterized protein</fullName>
    </submittedName>
</protein>
<dbReference type="OrthoDB" id="1932113at2759"/>
<feature type="region of interest" description="Disordered" evidence="1">
    <location>
        <begin position="34"/>
        <end position="110"/>
    </location>
</feature>
<dbReference type="PANTHER" id="PTHR35277:SF7">
    <property type="entry name" value="BNAC03G13190D PROTEIN"/>
    <property type="match status" value="1"/>
</dbReference>
<feature type="compositionally biased region" description="Basic and acidic residues" evidence="1">
    <location>
        <begin position="94"/>
        <end position="104"/>
    </location>
</feature>
<feature type="compositionally biased region" description="Basic and acidic residues" evidence="1">
    <location>
        <begin position="73"/>
        <end position="85"/>
    </location>
</feature>
<dbReference type="PANTHER" id="PTHR35277">
    <property type="entry name" value="OS09G0363700 PROTEIN"/>
    <property type="match status" value="1"/>
</dbReference>